<proteinExistence type="inferred from homology"/>
<sequence>MLLFKGDNFMSITQLKSGSFRAEVYCPKEFRKEFGLTGERFRGTRITEKEAKDLEELFNSYIKFAKSGHIIPIEKKNKQESQSNDFLFKDFYKHYWLSEYKNGRTAKCSNRVPTRATVLQTENIFKCQILPIFGDYTISYLNENKQLVVRKLNEIAEEYANIKTVKSYFNQIFDLAEFEEVIEVNKIEKALRRVTDVKKQKIKAQKNFKEEALSVDELNEWIQAFESELINGSLIFMDYLLFHLTLKTGIRKSEAYAFQWKHVDFKNNFLYLVQSLDKEGNIKNTKGNKKSKIPLPSELSDLLLKWKNSQLIELKNMGITFNDEQFIFTYTNDDGKVNSKVHIDYLNYRLNTMKRKYPNLAKLNPHKLRHTFATLACEGGANIDTIQKALTHSDTATTSVYINTNMYKVDPTAYESFEKRMKETE</sequence>
<dbReference type="Pfam" id="PF00589">
    <property type="entry name" value="Phage_integrase"/>
    <property type="match status" value="1"/>
</dbReference>
<accession>A0A430ARW6</accession>
<dbReference type="PROSITE" id="PS51898">
    <property type="entry name" value="TYR_RECOMBINASE"/>
    <property type="match status" value="1"/>
</dbReference>
<reference evidence="5 6" key="1">
    <citation type="submission" date="2017-05" db="EMBL/GenBank/DDBJ databases">
        <title>Vagococcus spp. assemblies.</title>
        <authorList>
            <person name="Gulvik C.A."/>
        </authorList>
    </citation>
    <scope>NUCLEOTIDE SEQUENCE [LARGE SCALE GENOMIC DNA]</scope>
    <source>
        <strain evidence="5 6">SS1714</strain>
    </source>
</reference>
<evidence type="ECO:0000313" key="5">
    <source>
        <dbReference type="EMBL" id="RSU10796.1"/>
    </source>
</evidence>
<dbReference type="InterPro" id="IPR013762">
    <property type="entry name" value="Integrase-like_cat_sf"/>
</dbReference>
<dbReference type="PANTHER" id="PTHR30349:SF64">
    <property type="entry name" value="PROPHAGE INTEGRASE INTD-RELATED"/>
    <property type="match status" value="1"/>
</dbReference>
<protein>
    <recommendedName>
        <fullName evidence="4">Tyr recombinase domain-containing protein</fullName>
    </recommendedName>
</protein>
<evidence type="ECO:0000259" key="4">
    <source>
        <dbReference type="PROSITE" id="PS51898"/>
    </source>
</evidence>
<dbReference type="AlphaFoldDB" id="A0A430ARW6"/>
<name>A0A430ARW6_9ENTE</name>
<organism evidence="5 6">
    <name type="scientific">Vagococcus carniphilus</name>
    <dbReference type="NCBI Taxonomy" id="218144"/>
    <lineage>
        <taxon>Bacteria</taxon>
        <taxon>Bacillati</taxon>
        <taxon>Bacillota</taxon>
        <taxon>Bacilli</taxon>
        <taxon>Lactobacillales</taxon>
        <taxon>Enterococcaceae</taxon>
        <taxon>Vagococcus</taxon>
    </lineage>
</organism>
<feature type="domain" description="Tyr recombinase" evidence="4">
    <location>
        <begin position="208"/>
        <end position="415"/>
    </location>
</feature>
<evidence type="ECO:0000256" key="1">
    <source>
        <dbReference type="ARBA" id="ARBA00008857"/>
    </source>
</evidence>
<dbReference type="Proteomes" id="UP000288028">
    <property type="component" value="Unassembled WGS sequence"/>
</dbReference>
<comment type="caution">
    <text evidence="5">The sequence shown here is derived from an EMBL/GenBank/DDBJ whole genome shotgun (WGS) entry which is preliminary data.</text>
</comment>
<dbReference type="GO" id="GO:0015074">
    <property type="term" value="P:DNA integration"/>
    <property type="evidence" value="ECO:0007669"/>
    <property type="project" value="InterPro"/>
</dbReference>
<dbReference type="InterPro" id="IPR010998">
    <property type="entry name" value="Integrase_recombinase_N"/>
</dbReference>
<keyword evidence="2" id="KW-0238">DNA-binding</keyword>
<gene>
    <name evidence="5" type="ORF">CBF28_12920</name>
</gene>
<evidence type="ECO:0000256" key="3">
    <source>
        <dbReference type="ARBA" id="ARBA00023172"/>
    </source>
</evidence>
<dbReference type="GO" id="GO:0006310">
    <property type="term" value="P:DNA recombination"/>
    <property type="evidence" value="ECO:0007669"/>
    <property type="project" value="UniProtKB-KW"/>
</dbReference>
<dbReference type="InterPro" id="IPR002104">
    <property type="entry name" value="Integrase_catalytic"/>
</dbReference>
<comment type="similarity">
    <text evidence="1">Belongs to the 'phage' integrase family.</text>
</comment>
<keyword evidence="6" id="KW-1185">Reference proteome</keyword>
<keyword evidence="3" id="KW-0233">DNA recombination</keyword>
<dbReference type="EMBL" id="NGKB01000016">
    <property type="protein sequence ID" value="RSU10796.1"/>
    <property type="molecule type" value="Genomic_DNA"/>
</dbReference>
<dbReference type="CDD" id="cd00397">
    <property type="entry name" value="DNA_BRE_C"/>
    <property type="match status" value="1"/>
</dbReference>
<dbReference type="InterPro" id="IPR050090">
    <property type="entry name" value="Tyrosine_recombinase_XerCD"/>
</dbReference>
<dbReference type="Gene3D" id="1.10.443.10">
    <property type="entry name" value="Intergrase catalytic core"/>
    <property type="match status" value="1"/>
</dbReference>
<dbReference type="InterPro" id="IPR011010">
    <property type="entry name" value="DNA_brk_join_enz"/>
</dbReference>
<evidence type="ECO:0000256" key="2">
    <source>
        <dbReference type="ARBA" id="ARBA00023125"/>
    </source>
</evidence>
<dbReference type="GO" id="GO:0003677">
    <property type="term" value="F:DNA binding"/>
    <property type="evidence" value="ECO:0007669"/>
    <property type="project" value="UniProtKB-KW"/>
</dbReference>
<dbReference type="OrthoDB" id="283809at2"/>
<dbReference type="PANTHER" id="PTHR30349">
    <property type="entry name" value="PHAGE INTEGRASE-RELATED"/>
    <property type="match status" value="1"/>
</dbReference>
<evidence type="ECO:0000313" key="6">
    <source>
        <dbReference type="Proteomes" id="UP000288028"/>
    </source>
</evidence>
<dbReference type="SUPFAM" id="SSF56349">
    <property type="entry name" value="DNA breaking-rejoining enzymes"/>
    <property type="match status" value="1"/>
</dbReference>
<dbReference type="Gene3D" id="1.10.150.130">
    <property type="match status" value="1"/>
</dbReference>